<feature type="compositionally biased region" description="Low complexity" evidence="1">
    <location>
        <begin position="138"/>
        <end position="159"/>
    </location>
</feature>
<evidence type="ECO:0000313" key="3">
    <source>
        <dbReference type="Proteomes" id="UP000245207"/>
    </source>
</evidence>
<dbReference type="PANTHER" id="PTHR31286:SF99">
    <property type="entry name" value="DUF4283 DOMAIN-CONTAINING PROTEIN"/>
    <property type="match status" value="1"/>
</dbReference>
<accession>A0A2U1PVL4</accession>
<protein>
    <submittedName>
        <fullName evidence="2">Zinc knuckle CX2CX4HX4C</fullName>
    </submittedName>
</protein>
<dbReference type="InterPro" id="IPR040256">
    <property type="entry name" value="At4g02000-like"/>
</dbReference>
<feature type="compositionally biased region" description="Polar residues" evidence="1">
    <location>
        <begin position="42"/>
        <end position="52"/>
    </location>
</feature>
<feature type="region of interest" description="Disordered" evidence="1">
    <location>
        <begin position="1"/>
        <end position="179"/>
    </location>
</feature>
<reference evidence="2 3" key="1">
    <citation type="journal article" date="2018" name="Mol. Plant">
        <title>The genome of Artemisia annua provides insight into the evolution of Asteraceae family and artemisinin biosynthesis.</title>
        <authorList>
            <person name="Shen Q."/>
            <person name="Zhang L."/>
            <person name="Liao Z."/>
            <person name="Wang S."/>
            <person name="Yan T."/>
            <person name="Shi P."/>
            <person name="Liu M."/>
            <person name="Fu X."/>
            <person name="Pan Q."/>
            <person name="Wang Y."/>
            <person name="Lv Z."/>
            <person name="Lu X."/>
            <person name="Zhang F."/>
            <person name="Jiang W."/>
            <person name="Ma Y."/>
            <person name="Chen M."/>
            <person name="Hao X."/>
            <person name="Li L."/>
            <person name="Tang Y."/>
            <person name="Lv G."/>
            <person name="Zhou Y."/>
            <person name="Sun X."/>
            <person name="Brodelius P.E."/>
            <person name="Rose J.K.C."/>
            <person name="Tang K."/>
        </authorList>
    </citation>
    <scope>NUCLEOTIDE SEQUENCE [LARGE SCALE GENOMIC DNA]</scope>
    <source>
        <strain evidence="3">cv. Huhao1</strain>
        <tissue evidence="2">Leaf</tissue>
    </source>
</reference>
<name>A0A2U1PVL4_ARTAN</name>
<feature type="compositionally biased region" description="Pro residues" evidence="1">
    <location>
        <begin position="7"/>
        <end position="25"/>
    </location>
</feature>
<gene>
    <name evidence="2" type="ORF">CTI12_AA107150</name>
</gene>
<dbReference type="AlphaFoldDB" id="A0A2U1PVL4"/>
<proteinExistence type="predicted"/>
<organism evidence="2 3">
    <name type="scientific">Artemisia annua</name>
    <name type="common">Sweet wormwood</name>
    <dbReference type="NCBI Taxonomy" id="35608"/>
    <lineage>
        <taxon>Eukaryota</taxon>
        <taxon>Viridiplantae</taxon>
        <taxon>Streptophyta</taxon>
        <taxon>Embryophyta</taxon>
        <taxon>Tracheophyta</taxon>
        <taxon>Spermatophyta</taxon>
        <taxon>Magnoliopsida</taxon>
        <taxon>eudicotyledons</taxon>
        <taxon>Gunneridae</taxon>
        <taxon>Pentapetalae</taxon>
        <taxon>asterids</taxon>
        <taxon>campanulids</taxon>
        <taxon>Asterales</taxon>
        <taxon>Asteraceae</taxon>
        <taxon>Asteroideae</taxon>
        <taxon>Anthemideae</taxon>
        <taxon>Artemisiinae</taxon>
        <taxon>Artemisia</taxon>
    </lineage>
</organism>
<sequence length="332" mass="35670">MSEIHPHPPNPDPLNPNPISMPPPVANDVVRSKRSTRHSVNDNKQAMKNTRMGSKGSLGIKKNTKKGSGKNKSLAKGMEGMEYEGDDTEDMETKDYESEFNDEENEVAMNSSAQVLSGSVDAEKNGAKSHGKSHVSLVSDNVDDGNGSSSKNSNQGNVSKTSIDVTNDGMGSSTGNELPVPVDLNPVLNPSQSMKDVGASNNSKDTITKDNFVQTNVSFASAFKGLSIYGNNKLSKVPKAYGRASFARVLIEVDAASDLVDNVEVCYESLGKSMNLRVEYAWKPPHCNQCKVFGHEDKACCKKGVAVEEKSEKDKEIGSNHGKENVNNTGEG</sequence>
<comment type="caution">
    <text evidence="2">The sequence shown here is derived from an EMBL/GenBank/DDBJ whole genome shotgun (WGS) entry which is preliminary data.</text>
</comment>
<dbReference type="EMBL" id="PKPP01000683">
    <property type="protein sequence ID" value="PWA89811.1"/>
    <property type="molecule type" value="Genomic_DNA"/>
</dbReference>
<feature type="region of interest" description="Disordered" evidence="1">
    <location>
        <begin position="308"/>
        <end position="332"/>
    </location>
</feature>
<feature type="compositionally biased region" description="Basic and acidic residues" evidence="1">
    <location>
        <begin position="308"/>
        <end position="324"/>
    </location>
</feature>
<feature type="compositionally biased region" description="Polar residues" evidence="1">
    <location>
        <begin position="108"/>
        <end position="117"/>
    </location>
</feature>
<dbReference type="PANTHER" id="PTHR31286">
    <property type="entry name" value="GLYCINE-RICH CELL WALL STRUCTURAL PROTEIN 1.8-LIKE"/>
    <property type="match status" value="1"/>
</dbReference>
<dbReference type="Proteomes" id="UP000245207">
    <property type="component" value="Unassembled WGS sequence"/>
</dbReference>
<feature type="compositionally biased region" description="Polar residues" evidence="1">
    <location>
        <begin position="160"/>
        <end position="175"/>
    </location>
</feature>
<evidence type="ECO:0000256" key="1">
    <source>
        <dbReference type="SAM" id="MobiDB-lite"/>
    </source>
</evidence>
<evidence type="ECO:0000313" key="2">
    <source>
        <dbReference type="EMBL" id="PWA89811.1"/>
    </source>
</evidence>
<keyword evidence="3" id="KW-1185">Reference proteome</keyword>
<feature type="compositionally biased region" description="Acidic residues" evidence="1">
    <location>
        <begin position="81"/>
        <end position="90"/>
    </location>
</feature>